<accession>A0ABQ7LGT5</accession>
<organism evidence="1 3">
    <name type="scientific">Brassica rapa subsp. trilocularis</name>
    <dbReference type="NCBI Taxonomy" id="1813537"/>
    <lineage>
        <taxon>Eukaryota</taxon>
        <taxon>Viridiplantae</taxon>
        <taxon>Streptophyta</taxon>
        <taxon>Embryophyta</taxon>
        <taxon>Tracheophyta</taxon>
        <taxon>Spermatophyta</taxon>
        <taxon>Magnoliopsida</taxon>
        <taxon>eudicotyledons</taxon>
        <taxon>Gunneridae</taxon>
        <taxon>Pentapetalae</taxon>
        <taxon>rosids</taxon>
        <taxon>malvids</taxon>
        <taxon>Brassicales</taxon>
        <taxon>Brassicaceae</taxon>
        <taxon>Brassiceae</taxon>
        <taxon>Brassica</taxon>
    </lineage>
</organism>
<protein>
    <submittedName>
        <fullName evidence="1">Uncharacterized protein</fullName>
    </submittedName>
</protein>
<gene>
    <name evidence="1" type="primary">A09g516130.1_BraROA</name>
    <name evidence="2" type="synonym">A08g508910.1_BraROA</name>
    <name evidence="2" type="ORF">IGI04_031440</name>
    <name evidence="1" type="ORF">IGI04_037243</name>
</gene>
<dbReference type="EMBL" id="JADBGQ010000007">
    <property type="protein sequence ID" value="KAG5389899.1"/>
    <property type="molecule type" value="Genomic_DNA"/>
</dbReference>
<keyword evidence="3" id="KW-1185">Reference proteome</keyword>
<evidence type="ECO:0000313" key="1">
    <source>
        <dbReference type="EMBL" id="KAG5385773.1"/>
    </source>
</evidence>
<dbReference type="EMBL" id="JADBGQ010000008">
    <property type="protein sequence ID" value="KAG5385773.1"/>
    <property type="molecule type" value="Genomic_DNA"/>
</dbReference>
<dbReference type="Proteomes" id="UP000823674">
    <property type="component" value="Chromosome A08"/>
</dbReference>
<evidence type="ECO:0000313" key="3">
    <source>
        <dbReference type="Proteomes" id="UP000823674"/>
    </source>
</evidence>
<evidence type="ECO:0000313" key="2">
    <source>
        <dbReference type="EMBL" id="KAG5389899.1"/>
    </source>
</evidence>
<name>A0ABQ7LGT5_BRACM</name>
<sequence>MSPPRVSLSPSNLSATLICDVLVNASVICSPNLSSKISSPRRLTSMKKDFASVSEIQKERWSEEAMNVRQIRS</sequence>
<reference evidence="1 3" key="1">
    <citation type="submission" date="2021-03" db="EMBL/GenBank/DDBJ databases">
        <authorList>
            <person name="King G.J."/>
            <person name="Bancroft I."/>
            <person name="Baten A."/>
            <person name="Bloomfield J."/>
            <person name="Borpatragohain P."/>
            <person name="He Z."/>
            <person name="Irish N."/>
            <person name="Irwin J."/>
            <person name="Liu K."/>
            <person name="Mauleon R.P."/>
            <person name="Moore J."/>
            <person name="Morris R."/>
            <person name="Ostergaard L."/>
            <person name="Wang B."/>
            <person name="Wells R."/>
        </authorList>
    </citation>
    <scope>NUCLEOTIDE SEQUENCE [LARGE SCALE GENOMIC DNA]</scope>
    <source>
        <strain evidence="1">R-o-18</strain>
        <tissue evidence="1">Leaf</tissue>
    </source>
</reference>
<comment type="caution">
    <text evidence="1">The sequence shown here is derived from an EMBL/GenBank/DDBJ whole genome shotgun (WGS) entry which is preliminary data.</text>
</comment>
<dbReference type="Proteomes" id="UP000823674">
    <property type="component" value="Chromosome A09"/>
</dbReference>
<proteinExistence type="predicted"/>